<gene>
    <name evidence="4" type="primary">AUGUSTUS-3.0.2_09680</name>
    <name evidence="4" type="ORF">TcasGA2_TC009680</name>
</gene>
<evidence type="ECO:0000256" key="1">
    <source>
        <dbReference type="ARBA" id="ARBA00023002"/>
    </source>
</evidence>
<accession>D6WU21</accession>
<dbReference type="OMA" id="FPWMWIF"/>
<evidence type="ECO:0000313" key="4">
    <source>
        <dbReference type="EMBL" id="EFA06746.1"/>
    </source>
</evidence>
<dbReference type="PhylomeDB" id="D6WU21"/>
<keyword evidence="1" id="KW-0560">Oxidoreductase</keyword>
<dbReference type="SUPFAM" id="SSF51735">
    <property type="entry name" value="NAD(P)-binding Rossmann-fold domains"/>
    <property type="match status" value="1"/>
</dbReference>
<evidence type="ECO:0000256" key="3">
    <source>
        <dbReference type="SAM" id="Phobius"/>
    </source>
</evidence>
<evidence type="ECO:0000256" key="2">
    <source>
        <dbReference type="RuleBase" id="RU000363"/>
    </source>
</evidence>
<dbReference type="eggNOG" id="KOG1208">
    <property type="taxonomic scope" value="Eukaryota"/>
</dbReference>
<proteinExistence type="inferred from homology"/>
<dbReference type="InterPro" id="IPR036291">
    <property type="entry name" value="NAD(P)-bd_dom_sf"/>
</dbReference>
<keyword evidence="3" id="KW-0472">Membrane</keyword>
<dbReference type="InParanoid" id="D6WU21"/>
<keyword evidence="3" id="KW-1133">Transmembrane helix</keyword>
<protein>
    <submittedName>
        <fullName evidence="4">WW domain-containing oxidoreductase-like Protein</fullName>
    </submittedName>
</protein>
<sequence>MDQFFEHLEGAKACWWPYIATFFIFVIGAIRAYIGGAHCPSRSRIDGKIVIITGGSSGIGLTTAKELAKKGARIILAVRNAERGKRALEYLLRECPEAEAIIKLVDLNDFVSIREFANQINLEYERVDILINNAGIIFHPFRKTVDGNEMTISTNYFGPFLLTHLLLNLLSKSDNGRVINLSAVAHLRGKIDLDDLNSEKSFVEIEAFSQSKLALTMFTKHMASLLKHTNITFNAVNPGLVRGTRHLRNSRVTTSFVTKFSVWPWMWLFMKTPKQGSQTVIYVAIDPFLKNVSGCYFSNCEIQKPSDLVNDVELSEKLYKKTCEIVKIDGETIVKSITGEGEKTE</sequence>
<dbReference type="GO" id="GO:0016491">
    <property type="term" value="F:oxidoreductase activity"/>
    <property type="evidence" value="ECO:0007669"/>
    <property type="project" value="UniProtKB-KW"/>
</dbReference>
<reference evidence="4 5" key="2">
    <citation type="journal article" date="2010" name="Nucleic Acids Res.">
        <title>BeetleBase in 2010: revisions to provide comprehensive genomic information for Tribolium castaneum.</title>
        <authorList>
            <person name="Kim H.S."/>
            <person name="Murphy T."/>
            <person name="Xia J."/>
            <person name="Caragea D."/>
            <person name="Park Y."/>
            <person name="Beeman R.W."/>
            <person name="Lorenzen M.D."/>
            <person name="Butcher S."/>
            <person name="Manak J.R."/>
            <person name="Brown S.J."/>
        </authorList>
    </citation>
    <scope>GENOME REANNOTATION</scope>
    <source>
        <strain evidence="4 5">Georgia GA2</strain>
    </source>
</reference>
<dbReference type="PANTHER" id="PTHR43157:SF31">
    <property type="entry name" value="PHOSPHATIDYLINOSITOL-GLYCAN BIOSYNTHESIS CLASS F PROTEIN"/>
    <property type="match status" value="1"/>
</dbReference>
<dbReference type="PANTHER" id="PTHR43157">
    <property type="entry name" value="PHOSPHATIDYLINOSITOL-GLYCAN BIOSYNTHESIS CLASS F PROTEIN-RELATED"/>
    <property type="match status" value="1"/>
</dbReference>
<reference evidence="4 5" key="1">
    <citation type="journal article" date="2008" name="Nature">
        <title>The genome of the model beetle and pest Tribolium castaneum.</title>
        <authorList>
            <consortium name="Tribolium Genome Sequencing Consortium"/>
            <person name="Richards S."/>
            <person name="Gibbs R.A."/>
            <person name="Weinstock G.M."/>
            <person name="Brown S.J."/>
            <person name="Denell R."/>
            <person name="Beeman R.W."/>
            <person name="Gibbs R."/>
            <person name="Beeman R.W."/>
            <person name="Brown S.J."/>
            <person name="Bucher G."/>
            <person name="Friedrich M."/>
            <person name="Grimmelikhuijzen C.J."/>
            <person name="Klingler M."/>
            <person name="Lorenzen M."/>
            <person name="Richards S."/>
            <person name="Roth S."/>
            <person name="Schroder R."/>
            <person name="Tautz D."/>
            <person name="Zdobnov E.M."/>
            <person name="Muzny D."/>
            <person name="Gibbs R.A."/>
            <person name="Weinstock G.M."/>
            <person name="Attaway T."/>
            <person name="Bell S."/>
            <person name="Buhay C.J."/>
            <person name="Chandrabose M.N."/>
            <person name="Chavez D."/>
            <person name="Clerk-Blankenburg K.P."/>
            <person name="Cree A."/>
            <person name="Dao M."/>
            <person name="Davis C."/>
            <person name="Chacko J."/>
            <person name="Dinh H."/>
            <person name="Dugan-Rocha S."/>
            <person name="Fowler G."/>
            <person name="Garner T.T."/>
            <person name="Garnes J."/>
            <person name="Gnirke A."/>
            <person name="Hawes A."/>
            <person name="Hernandez J."/>
            <person name="Hines S."/>
            <person name="Holder M."/>
            <person name="Hume J."/>
            <person name="Jhangiani S.N."/>
            <person name="Joshi V."/>
            <person name="Khan Z.M."/>
            <person name="Jackson L."/>
            <person name="Kovar C."/>
            <person name="Kowis A."/>
            <person name="Lee S."/>
            <person name="Lewis L.R."/>
            <person name="Margolis J."/>
            <person name="Morgan M."/>
            <person name="Nazareth L.V."/>
            <person name="Nguyen N."/>
            <person name="Okwuonu G."/>
            <person name="Parker D."/>
            <person name="Richards S."/>
            <person name="Ruiz S.J."/>
            <person name="Santibanez J."/>
            <person name="Savard J."/>
            <person name="Scherer S.E."/>
            <person name="Schneider B."/>
            <person name="Sodergren E."/>
            <person name="Tautz D."/>
            <person name="Vattahil S."/>
            <person name="Villasana D."/>
            <person name="White C.S."/>
            <person name="Wright R."/>
            <person name="Park Y."/>
            <person name="Beeman R.W."/>
            <person name="Lord J."/>
            <person name="Oppert B."/>
            <person name="Lorenzen M."/>
            <person name="Brown S."/>
            <person name="Wang L."/>
            <person name="Savard J."/>
            <person name="Tautz D."/>
            <person name="Richards S."/>
            <person name="Weinstock G."/>
            <person name="Gibbs R.A."/>
            <person name="Liu Y."/>
            <person name="Worley K."/>
            <person name="Weinstock G."/>
            <person name="Elsik C.G."/>
            <person name="Reese J.T."/>
            <person name="Elhaik E."/>
            <person name="Landan G."/>
            <person name="Graur D."/>
            <person name="Arensburger P."/>
            <person name="Atkinson P."/>
            <person name="Beeman R.W."/>
            <person name="Beidler J."/>
            <person name="Brown S.J."/>
            <person name="Demuth J.P."/>
            <person name="Drury D.W."/>
            <person name="Du Y.Z."/>
            <person name="Fujiwara H."/>
            <person name="Lorenzen M."/>
            <person name="Maselli V."/>
            <person name="Osanai M."/>
            <person name="Park Y."/>
            <person name="Robertson H.M."/>
            <person name="Tu Z."/>
            <person name="Wang J.J."/>
            <person name="Wang S."/>
            <person name="Richards S."/>
            <person name="Song H."/>
            <person name="Zhang L."/>
            <person name="Sodergren E."/>
            <person name="Werner D."/>
            <person name="Stanke M."/>
            <person name="Morgenstern B."/>
            <person name="Solovyev V."/>
            <person name="Kosarev P."/>
            <person name="Brown G."/>
            <person name="Chen H.C."/>
            <person name="Ermolaeva O."/>
            <person name="Hlavina W."/>
            <person name="Kapustin Y."/>
            <person name="Kiryutin B."/>
            <person name="Kitts P."/>
            <person name="Maglott D."/>
            <person name="Pruitt K."/>
            <person name="Sapojnikov V."/>
            <person name="Souvorov A."/>
            <person name="Mackey A.J."/>
            <person name="Waterhouse R.M."/>
            <person name="Wyder S."/>
            <person name="Zdobnov E.M."/>
            <person name="Zdobnov E.M."/>
            <person name="Wyder S."/>
            <person name="Kriventseva E.V."/>
            <person name="Kadowaki T."/>
            <person name="Bork P."/>
            <person name="Aranda M."/>
            <person name="Bao R."/>
            <person name="Beermann A."/>
            <person name="Berns N."/>
            <person name="Bolognesi R."/>
            <person name="Bonneton F."/>
            <person name="Bopp D."/>
            <person name="Brown S.J."/>
            <person name="Bucher G."/>
            <person name="Butts T."/>
            <person name="Chaumot A."/>
            <person name="Denell R.E."/>
            <person name="Ferrier D.E."/>
            <person name="Friedrich M."/>
            <person name="Gordon C.M."/>
            <person name="Jindra M."/>
            <person name="Klingler M."/>
            <person name="Lan Q."/>
            <person name="Lattorff H.M."/>
            <person name="Laudet V."/>
            <person name="von Levetsow C."/>
            <person name="Liu Z."/>
            <person name="Lutz R."/>
            <person name="Lynch J.A."/>
            <person name="da Fonseca R.N."/>
            <person name="Posnien N."/>
            <person name="Reuter R."/>
            <person name="Roth S."/>
            <person name="Savard J."/>
            <person name="Schinko J.B."/>
            <person name="Schmitt C."/>
            <person name="Schoppmeier M."/>
            <person name="Schroder R."/>
            <person name="Shippy T.D."/>
            <person name="Simonnet F."/>
            <person name="Marques-Souza H."/>
            <person name="Tautz D."/>
            <person name="Tomoyasu Y."/>
            <person name="Trauner J."/>
            <person name="Van der Zee M."/>
            <person name="Vervoort M."/>
            <person name="Wittkopp N."/>
            <person name="Wimmer E.A."/>
            <person name="Yang X."/>
            <person name="Jones A.K."/>
            <person name="Sattelle D.B."/>
            <person name="Ebert P.R."/>
            <person name="Nelson D."/>
            <person name="Scott J.G."/>
            <person name="Beeman R.W."/>
            <person name="Muthukrishnan S."/>
            <person name="Kramer K.J."/>
            <person name="Arakane Y."/>
            <person name="Beeman R.W."/>
            <person name="Zhu Q."/>
            <person name="Hogenkamp D."/>
            <person name="Dixit R."/>
            <person name="Oppert B."/>
            <person name="Jiang H."/>
            <person name="Zou Z."/>
            <person name="Marshall J."/>
            <person name="Elpidina E."/>
            <person name="Vinokurov K."/>
            <person name="Oppert C."/>
            <person name="Zou Z."/>
            <person name="Evans J."/>
            <person name="Lu Z."/>
            <person name="Zhao P."/>
            <person name="Sumathipala N."/>
            <person name="Altincicek B."/>
            <person name="Vilcinskas A."/>
            <person name="Williams M."/>
            <person name="Hultmark D."/>
            <person name="Hetru C."/>
            <person name="Jiang H."/>
            <person name="Grimmelikhuijzen C.J."/>
            <person name="Hauser F."/>
            <person name="Cazzamali G."/>
            <person name="Williamson M."/>
            <person name="Park Y."/>
            <person name="Li B."/>
            <person name="Tanaka Y."/>
            <person name="Predel R."/>
            <person name="Neupert S."/>
            <person name="Schachtner J."/>
            <person name="Verleyen P."/>
            <person name="Raible F."/>
            <person name="Bork P."/>
            <person name="Friedrich M."/>
            <person name="Walden K.K."/>
            <person name="Robertson H.M."/>
            <person name="Angeli S."/>
            <person name="Foret S."/>
            <person name="Bucher G."/>
            <person name="Schuetz S."/>
            <person name="Maleszka R."/>
            <person name="Wimmer E.A."/>
            <person name="Beeman R.W."/>
            <person name="Lorenzen M."/>
            <person name="Tomoyasu Y."/>
            <person name="Miller S.C."/>
            <person name="Grossmann D."/>
            <person name="Bucher G."/>
        </authorList>
    </citation>
    <scope>NUCLEOTIDE SEQUENCE [LARGE SCALE GENOMIC DNA]</scope>
    <source>
        <strain evidence="4 5">Georgia GA2</strain>
    </source>
</reference>
<dbReference type="KEGG" id="tca:655069"/>
<keyword evidence="3" id="KW-0812">Transmembrane</keyword>
<organism evidence="4 5">
    <name type="scientific">Tribolium castaneum</name>
    <name type="common">Red flour beetle</name>
    <dbReference type="NCBI Taxonomy" id="7070"/>
    <lineage>
        <taxon>Eukaryota</taxon>
        <taxon>Metazoa</taxon>
        <taxon>Ecdysozoa</taxon>
        <taxon>Arthropoda</taxon>
        <taxon>Hexapoda</taxon>
        <taxon>Insecta</taxon>
        <taxon>Pterygota</taxon>
        <taxon>Neoptera</taxon>
        <taxon>Endopterygota</taxon>
        <taxon>Coleoptera</taxon>
        <taxon>Polyphaga</taxon>
        <taxon>Cucujiformia</taxon>
        <taxon>Tenebrionidae</taxon>
        <taxon>Tenebrionidae incertae sedis</taxon>
        <taxon>Tribolium</taxon>
    </lineage>
</organism>
<comment type="similarity">
    <text evidence="2">Belongs to the short-chain dehydrogenases/reductases (SDR) family.</text>
</comment>
<dbReference type="AlphaFoldDB" id="D6WU21"/>
<evidence type="ECO:0000313" key="5">
    <source>
        <dbReference type="Proteomes" id="UP000007266"/>
    </source>
</evidence>
<name>D6WU21_TRICA</name>
<dbReference type="Gene3D" id="3.40.50.720">
    <property type="entry name" value="NAD(P)-binding Rossmann-like Domain"/>
    <property type="match status" value="1"/>
</dbReference>
<dbReference type="CDD" id="cd05327">
    <property type="entry name" value="retinol-DH_like_SDR_c_like"/>
    <property type="match status" value="1"/>
</dbReference>
<dbReference type="Proteomes" id="UP000007266">
    <property type="component" value="Linkage group 7"/>
</dbReference>
<keyword evidence="5" id="KW-1185">Reference proteome</keyword>
<dbReference type="PRINTS" id="PR00080">
    <property type="entry name" value="SDRFAMILY"/>
</dbReference>
<dbReference type="InterPro" id="IPR002347">
    <property type="entry name" value="SDR_fam"/>
</dbReference>
<dbReference type="HOGENOM" id="CLU_010194_44_5_1"/>
<dbReference type="PRINTS" id="PR00081">
    <property type="entry name" value="GDHRDH"/>
</dbReference>
<dbReference type="EMBL" id="KQ971352">
    <property type="protein sequence ID" value="EFA06746.1"/>
    <property type="molecule type" value="Genomic_DNA"/>
</dbReference>
<feature type="transmembrane region" description="Helical" evidence="3">
    <location>
        <begin position="15"/>
        <end position="34"/>
    </location>
</feature>
<dbReference type="Pfam" id="PF00106">
    <property type="entry name" value="adh_short"/>
    <property type="match status" value="1"/>
</dbReference>
<dbReference type="OrthoDB" id="542013at2759"/>
<dbReference type="STRING" id="7070.D6WU21"/>